<evidence type="ECO:0000313" key="7">
    <source>
        <dbReference type="EMBL" id="GAA2594726.1"/>
    </source>
</evidence>
<organism evidence="7 8">
    <name type="scientific">Streptomyces axinellae</name>
    <dbReference type="NCBI Taxonomy" id="552788"/>
    <lineage>
        <taxon>Bacteria</taxon>
        <taxon>Bacillati</taxon>
        <taxon>Actinomycetota</taxon>
        <taxon>Actinomycetes</taxon>
        <taxon>Kitasatosporales</taxon>
        <taxon>Streptomycetaceae</taxon>
        <taxon>Streptomyces</taxon>
    </lineage>
</organism>
<evidence type="ECO:0000256" key="3">
    <source>
        <dbReference type="ARBA" id="ARBA00022679"/>
    </source>
</evidence>
<dbReference type="Pfam" id="PF00534">
    <property type="entry name" value="Glycos_transf_1"/>
    <property type="match status" value="1"/>
</dbReference>
<feature type="compositionally biased region" description="Basic residues" evidence="4">
    <location>
        <begin position="392"/>
        <end position="406"/>
    </location>
</feature>
<evidence type="ECO:0000259" key="5">
    <source>
        <dbReference type="Pfam" id="PF00534"/>
    </source>
</evidence>
<evidence type="ECO:0000259" key="6">
    <source>
        <dbReference type="Pfam" id="PF13579"/>
    </source>
</evidence>
<accession>A0ABN3PPW4</accession>
<feature type="domain" description="Glycosyltransferase subfamily 4-like N-terminal" evidence="6">
    <location>
        <begin position="17"/>
        <end position="173"/>
    </location>
</feature>
<dbReference type="PANTHER" id="PTHR12526:SF510">
    <property type="entry name" value="D-INOSITOL 3-PHOSPHATE GLYCOSYLTRANSFERASE"/>
    <property type="match status" value="1"/>
</dbReference>
<dbReference type="PANTHER" id="PTHR12526">
    <property type="entry name" value="GLYCOSYLTRANSFERASE"/>
    <property type="match status" value="1"/>
</dbReference>
<evidence type="ECO:0000313" key="8">
    <source>
        <dbReference type="Proteomes" id="UP001501447"/>
    </source>
</evidence>
<dbReference type="Pfam" id="PF13579">
    <property type="entry name" value="Glyco_trans_4_4"/>
    <property type="match status" value="1"/>
</dbReference>
<sequence length="414" mass="43375">MRALHVVTLHTPTHDFGGPTRVALNLCGGLRAAGEQAALVALGDGFPAGPLPREVDGVPARLFPARHVLPRFEVSGITSPSMLAGAPALLRSADVVHVHLMRDLVTLPMALLAARMGRPLVLQTHGMIDPTHNRVARAVDVLGLRWVLKHADAVLHLTDTERELTRAVVGPPATAPAMAPAYRLVNGVAPQAMRPPAPAGRPPTVLYCARIQEGKRPQDFVAAMPTVLAKYPHARFVMAGPDTGALAGDMLALARSLGVGHALEYIGALDHAGVLARLRSSDVYVLPSVKDAFSVSVLEALSVGLPVVVTRTNGLAPEIAASGAGRLVDSAPGDPENGTRVGRAVLELLDPAASAAASEAAWRLARASFTLDAVVDTLRGLYERVSGPHLPGPRRTRPARGLRPGRRPSAARAS</sequence>
<dbReference type="RefSeq" id="WP_344561652.1">
    <property type="nucleotide sequence ID" value="NZ_BAAARJ010000002.1"/>
</dbReference>
<keyword evidence="8" id="KW-1185">Reference proteome</keyword>
<dbReference type="SUPFAM" id="SSF53756">
    <property type="entry name" value="UDP-Glycosyltransferase/glycogen phosphorylase"/>
    <property type="match status" value="1"/>
</dbReference>
<dbReference type="EMBL" id="BAAARJ010000002">
    <property type="protein sequence ID" value="GAA2594726.1"/>
    <property type="molecule type" value="Genomic_DNA"/>
</dbReference>
<reference evidence="7 8" key="1">
    <citation type="journal article" date="2019" name="Int. J. Syst. Evol. Microbiol.">
        <title>The Global Catalogue of Microorganisms (GCM) 10K type strain sequencing project: providing services to taxonomists for standard genome sequencing and annotation.</title>
        <authorList>
            <consortium name="The Broad Institute Genomics Platform"/>
            <consortium name="The Broad Institute Genome Sequencing Center for Infectious Disease"/>
            <person name="Wu L."/>
            <person name="Ma J."/>
        </authorList>
    </citation>
    <scope>NUCLEOTIDE SEQUENCE [LARGE SCALE GENOMIC DNA]</scope>
    <source>
        <strain evidence="7 8">JCM 16373</strain>
    </source>
</reference>
<dbReference type="Gene3D" id="3.40.50.2000">
    <property type="entry name" value="Glycogen Phosphorylase B"/>
    <property type="match status" value="2"/>
</dbReference>
<dbReference type="InterPro" id="IPR001296">
    <property type="entry name" value="Glyco_trans_1"/>
</dbReference>
<comment type="caution">
    <text evidence="7">The sequence shown here is derived from an EMBL/GenBank/DDBJ whole genome shotgun (WGS) entry which is preliminary data.</text>
</comment>
<evidence type="ECO:0000256" key="1">
    <source>
        <dbReference type="ARBA" id="ARBA00021292"/>
    </source>
</evidence>
<protein>
    <recommendedName>
        <fullName evidence="1">D-inositol 3-phosphate glycosyltransferase</fullName>
    </recommendedName>
</protein>
<proteinExistence type="predicted"/>
<gene>
    <name evidence="7" type="ORF">GCM10009863_04810</name>
</gene>
<feature type="domain" description="Glycosyl transferase family 1" evidence="5">
    <location>
        <begin position="197"/>
        <end position="330"/>
    </location>
</feature>
<feature type="region of interest" description="Disordered" evidence="4">
    <location>
        <begin position="385"/>
        <end position="414"/>
    </location>
</feature>
<dbReference type="InterPro" id="IPR028098">
    <property type="entry name" value="Glyco_trans_4-like_N"/>
</dbReference>
<dbReference type="Proteomes" id="UP001501447">
    <property type="component" value="Unassembled WGS sequence"/>
</dbReference>
<keyword evidence="2" id="KW-0328">Glycosyltransferase</keyword>
<evidence type="ECO:0000256" key="4">
    <source>
        <dbReference type="SAM" id="MobiDB-lite"/>
    </source>
</evidence>
<name>A0ABN3PPW4_9ACTN</name>
<evidence type="ECO:0000256" key="2">
    <source>
        <dbReference type="ARBA" id="ARBA00022676"/>
    </source>
</evidence>
<keyword evidence="3" id="KW-0808">Transferase</keyword>